<evidence type="ECO:0000313" key="2">
    <source>
        <dbReference type="EMBL" id="MBD3866921.1"/>
    </source>
</evidence>
<dbReference type="Pfam" id="PF09951">
    <property type="entry name" value="Imm33"/>
    <property type="match status" value="1"/>
</dbReference>
<evidence type="ECO:0000259" key="1">
    <source>
        <dbReference type="Pfam" id="PF09951"/>
    </source>
</evidence>
<reference evidence="2 3" key="1">
    <citation type="submission" date="2020-08" db="EMBL/GenBank/DDBJ databases">
        <title>Acidobacteriota in marine sediments use diverse sulfur dissimilation pathways.</title>
        <authorList>
            <person name="Wasmund K."/>
        </authorList>
    </citation>
    <scope>NUCLEOTIDE SEQUENCE [LARGE SCALE GENOMIC DNA]</scope>
    <source>
        <strain evidence="2">MAG AM4</strain>
    </source>
</reference>
<dbReference type="EMBL" id="JACXWD010000004">
    <property type="protein sequence ID" value="MBD3866921.1"/>
    <property type="molecule type" value="Genomic_DNA"/>
</dbReference>
<protein>
    <submittedName>
        <fullName evidence="2">DUF2185 domain-containing protein</fullName>
    </submittedName>
</protein>
<accession>A0A8J6XU40</accession>
<dbReference type="AlphaFoldDB" id="A0A8J6XU40"/>
<gene>
    <name evidence="2" type="ORF">IFK94_02260</name>
</gene>
<organism evidence="2 3">
    <name type="scientific">Candidatus Polarisedimenticola svalbardensis</name>
    <dbReference type="NCBI Taxonomy" id="2886004"/>
    <lineage>
        <taxon>Bacteria</taxon>
        <taxon>Pseudomonadati</taxon>
        <taxon>Acidobacteriota</taxon>
        <taxon>Candidatus Polarisedimenticolia</taxon>
        <taxon>Candidatus Polarisedimenticolales</taxon>
        <taxon>Candidatus Polarisedimenticolaceae</taxon>
        <taxon>Candidatus Polarisedimenticola</taxon>
    </lineage>
</organism>
<dbReference type="InterPro" id="IPR018689">
    <property type="entry name" value="Imm33_dom"/>
</dbReference>
<sequence length="104" mass="11850">MRRGRPDLDRAVQVCEHIANEGKPVLWGRRNEADGSEDSGWQFRCNGDSVEPPIGFRFWSIHELIEEDPSVSMIINCPSGATVERSHSEEDWVVTGYDPRKPVR</sequence>
<name>A0A8J6XU40_9BACT</name>
<comment type="caution">
    <text evidence="2">The sequence shown here is derived from an EMBL/GenBank/DDBJ whole genome shotgun (WGS) entry which is preliminary data.</text>
</comment>
<evidence type="ECO:0000313" key="3">
    <source>
        <dbReference type="Proteomes" id="UP000648239"/>
    </source>
</evidence>
<feature type="domain" description="Immunity protein Imm33" evidence="1">
    <location>
        <begin position="14"/>
        <end position="93"/>
    </location>
</feature>
<proteinExistence type="predicted"/>
<dbReference type="Proteomes" id="UP000648239">
    <property type="component" value="Unassembled WGS sequence"/>
</dbReference>